<evidence type="ECO:0000256" key="1">
    <source>
        <dbReference type="ARBA" id="ARBA00004141"/>
    </source>
</evidence>
<dbReference type="RefSeq" id="WP_244024323.1">
    <property type="nucleotide sequence ID" value="NZ_JALHLF010000186.1"/>
</dbReference>
<feature type="transmembrane region" description="Helical" evidence="5">
    <location>
        <begin position="108"/>
        <end position="126"/>
    </location>
</feature>
<dbReference type="EMBL" id="JALHLF010000186">
    <property type="protein sequence ID" value="MCJ2184984.1"/>
    <property type="molecule type" value="Genomic_DNA"/>
</dbReference>
<dbReference type="Proteomes" id="UP001162881">
    <property type="component" value="Unassembled WGS sequence"/>
</dbReference>
<evidence type="ECO:0000256" key="4">
    <source>
        <dbReference type="ARBA" id="ARBA00023136"/>
    </source>
</evidence>
<evidence type="ECO:0000313" key="7">
    <source>
        <dbReference type="EMBL" id="MCJ2184984.1"/>
    </source>
</evidence>
<proteinExistence type="predicted"/>
<accession>A0ABT0BIY9</accession>
<comment type="caution">
    <text evidence="7">The sequence shown here is derived from an EMBL/GenBank/DDBJ whole genome shotgun (WGS) entry which is preliminary data.</text>
</comment>
<feature type="domain" description="Integral membrane bound transporter" evidence="6">
    <location>
        <begin position="193"/>
        <end position="316"/>
    </location>
</feature>
<evidence type="ECO:0000259" key="6">
    <source>
        <dbReference type="Pfam" id="PF13515"/>
    </source>
</evidence>
<feature type="transmembrane region" description="Helical" evidence="5">
    <location>
        <begin position="185"/>
        <end position="206"/>
    </location>
</feature>
<feature type="transmembrane region" description="Helical" evidence="5">
    <location>
        <begin position="303"/>
        <end position="322"/>
    </location>
</feature>
<sequence>TIREAAAPFFPGEGALALPALVLLCLAGLAMGDLTRAGIAVGAAFSVGLGSAHTMGRWRYDSMLAALVGMMLAGFSGTLLGRELWLFVPLAALVAGLVGYMALRNMQVWWTVLQLEIGFLIAGHFAGGMQEAATRAAMILLGGGVQLALVMLLARLFPSVGEAYAAGPSAPEGDRRLVMGHVARAVICVGASLVVVDALGLSYGYWAPVTALLVLKPHLHETRTRGLQRLGGTLLGCLLATLYAIATHGAPVALIAGLALAAWCAFSAQKIHYVLLTAAITGSVVLMVSLAGTNPAANAEHRLLATLVGGMIALLVAAIVPHKLPEGPIVLMDRAARGTPPSR</sequence>
<evidence type="ECO:0000313" key="8">
    <source>
        <dbReference type="Proteomes" id="UP001162881"/>
    </source>
</evidence>
<feature type="transmembrane region" description="Helical" evidence="5">
    <location>
        <begin position="132"/>
        <end position="154"/>
    </location>
</feature>
<feature type="transmembrane region" description="Helical" evidence="5">
    <location>
        <begin position="12"/>
        <end position="31"/>
    </location>
</feature>
<protein>
    <submittedName>
        <fullName evidence="7">FUSC family protein</fullName>
    </submittedName>
</protein>
<keyword evidence="3 5" id="KW-1133">Transmembrane helix</keyword>
<organism evidence="7 8">
    <name type="scientific">Novosphingobium organovorum</name>
    <dbReference type="NCBI Taxonomy" id="2930092"/>
    <lineage>
        <taxon>Bacteria</taxon>
        <taxon>Pseudomonadati</taxon>
        <taxon>Pseudomonadota</taxon>
        <taxon>Alphaproteobacteria</taxon>
        <taxon>Sphingomonadales</taxon>
        <taxon>Sphingomonadaceae</taxon>
        <taxon>Novosphingobium</taxon>
    </lineage>
</organism>
<evidence type="ECO:0000256" key="2">
    <source>
        <dbReference type="ARBA" id="ARBA00022692"/>
    </source>
</evidence>
<evidence type="ECO:0000256" key="5">
    <source>
        <dbReference type="SAM" id="Phobius"/>
    </source>
</evidence>
<comment type="subcellular location">
    <subcellularLocation>
        <location evidence="1">Membrane</location>
        <topology evidence="1">Multi-pass membrane protein</topology>
    </subcellularLocation>
</comment>
<dbReference type="Pfam" id="PF13515">
    <property type="entry name" value="FUSC_2"/>
    <property type="match status" value="1"/>
</dbReference>
<feature type="transmembrane region" description="Helical" evidence="5">
    <location>
        <begin position="63"/>
        <end position="80"/>
    </location>
</feature>
<keyword evidence="4 5" id="KW-0472">Membrane</keyword>
<name>A0ABT0BIY9_9SPHN</name>
<dbReference type="InterPro" id="IPR049453">
    <property type="entry name" value="Memb_transporter_dom"/>
</dbReference>
<gene>
    <name evidence="7" type="ORF">MTR62_20175</name>
</gene>
<keyword evidence="2 5" id="KW-0812">Transmembrane</keyword>
<feature type="transmembrane region" description="Helical" evidence="5">
    <location>
        <begin position="274"/>
        <end position="291"/>
    </location>
</feature>
<reference evidence="7" key="1">
    <citation type="submission" date="2022-03" db="EMBL/GenBank/DDBJ databases">
        <title>Identification of a novel bacterium isolated from mangrove sediments.</title>
        <authorList>
            <person name="Pan X."/>
        </authorList>
    </citation>
    <scope>NUCLEOTIDE SEQUENCE</scope>
    <source>
        <strain evidence="7">B1949</strain>
    </source>
</reference>
<feature type="non-terminal residue" evidence="7">
    <location>
        <position position="1"/>
    </location>
</feature>
<feature type="transmembrane region" description="Helical" evidence="5">
    <location>
        <begin position="37"/>
        <end position="56"/>
    </location>
</feature>
<evidence type="ECO:0000256" key="3">
    <source>
        <dbReference type="ARBA" id="ARBA00022989"/>
    </source>
</evidence>
<feature type="transmembrane region" description="Helical" evidence="5">
    <location>
        <begin position="252"/>
        <end position="268"/>
    </location>
</feature>
<keyword evidence="8" id="KW-1185">Reference proteome</keyword>
<feature type="transmembrane region" description="Helical" evidence="5">
    <location>
        <begin position="86"/>
        <end position="103"/>
    </location>
</feature>